<dbReference type="InterPro" id="IPR003368">
    <property type="entry name" value="POMP_repeat"/>
</dbReference>
<dbReference type="InterPro" id="IPR013783">
    <property type="entry name" value="Ig-like_fold"/>
</dbReference>
<dbReference type="Proteomes" id="UP000323439">
    <property type="component" value="Unassembled WGS sequence"/>
</dbReference>
<proteinExistence type="predicted"/>
<dbReference type="Gene3D" id="2.160.20.10">
    <property type="entry name" value="Single-stranded right-handed beta-helix, Pectin lyase-like"/>
    <property type="match status" value="1"/>
</dbReference>
<evidence type="ECO:0000256" key="3">
    <source>
        <dbReference type="ARBA" id="ARBA00004613"/>
    </source>
</evidence>
<evidence type="ECO:0000313" key="8">
    <source>
        <dbReference type="EMBL" id="SDA42567.1"/>
    </source>
</evidence>
<reference evidence="8 9" key="1">
    <citation type="submission" date="2016-10" db="EMBL/GenBank/DDBJ databases">
        <authorList>
            <person name="Varghese N."/>
            <person name="Submissions S."/>
        </authorList>
    </citation>
    <scope>NUCLEOTIDE SEQUENCE [LARGE SCALE GENOMIC DNA]</scope>
    <source>
        <strain evidence="8 9">DSM 16643</strain>
    </source>
</reference>
<gene>
    <name evidence="8" type="ORF">SAMN02910315_00457</name>
</gene>
<name>A0A1G5VBF1_9EURY</name>
<keyword evidence="6" id="KW-0472">Membrane</keyword>
<evidence type="ECO:0000256" key="4">
    <source>
        <dbReference type="ARBA" id="ARBA00022525"/>
    </source>
</evidence>
<dbReference type="SUPFAM" id="SSF51126">
    <property type="entry name" value="Pectin lyase-like"/>
    <property type="match status" value="3"/>
</dbReference>
<dbReference type="EMBL" id="FMXB01000003">
    <property type="protein sequence ID" value="SDA42567.1"/>
    <property type="molecule type" value="Genomic_DNA"/>
</dbReference>
<keyword evidence="5" id="KW-0732">Signal</keyword>
<dbReference type="InterPro" id="IPR012334">
    <property type="entry name" value="Pectin_lyas_fold"/>
</dbReference>
<dbReference type="PANTHER" id="PTHR11319">
    <property type="entry name" value="G PROTEIN-COUPLED RECEPTOR-RELATED"/>
    <property type="match status" value="1"/>
</dbReference>
<sequence length="1381" mass="148358">MKRKFLILICFVFMVSMAAVSATDDLNQTDDDALSISLSDDVVVGSPDKGTFTDLQKKIDDANENSTIVLENDYKYDSGFSDDGIIIDKALTINGNGHVIDALGQSRIFNIGSQTVTLNNIAFKNGLSSDDGGAIKSNSDRLTVSNCNFTNNKVTREYSYGGAIYMSAGSIENCNFINNSASYRSGAVFFSDDGEVTNCNFINNSADERGGAISMQRGNIIGCSFVGCVASQGGAIRSLANLNVYNSSFVGCVASEGGAIYSGNSLSVKKCNFVNNSANSGGAVYVFNSYYLFNYQEVADSYFVNNSANCGGAILVDRYKTFDPINSIFINNTPEDIGNINVPFSIKLNRSANYNNNVCMIFYNDFGVITDATGNVTVKFNNTEEIFDLNDYYINLNLGNLPAGSYAINVSYDGDAHYTSCNTLLTLSIVDSTYHSFTELQKLIDNVEDGGTVELAYNYIYGLNSTDESIIIDKSLKIDGNGYTINGNGYGGITCESGSVDIGNCSFVNCGGVSGSDIGNCSFVNCGGVSGSRILDCSFKNASAYAVSIYQYSSGEIAVVGDCSFEDCPYGAVSCKCYFSNVLIRGCSFVNCDGDDYGAIFTDGYCSNLTVSNCSFNGCSASRGGAIFISNFVDYYDVTVDGCSFEDCSAGLGGAISYDVRSCSGIVAGCSFVNCSAGSGGAIFNAACDVVGCSFVNCSANDYSGAVYGAQATVSDSSFLNCYSKMRYGAVFALNTVNCSFVNCSARDGGAGSGNFTDCSFVNCSAVGIDGLGGAIFNQAEDYPAYAYVMRCSFEDCSAVYGGAILMDPNSFSYSIDLSGCSFVNCRADMVAGAIFSDDANIDDCSFMNCSSYAGGAVFIFGDNLVCINSNFSNNSAGMGNAIVWFGANGRAAYLLVDSCSFLNNYNPDSVGGSVIYTDCDTPYPGWFEINGISLFSPDSSAGNFTIRDSSFSDDYPLYGPFISIKNKVLEFNVKDEVLTGDVKLKINGESFEESLTSGKAYFDLNGFSPDVYDINLVYSGDEKHSGLEISTPILLKEAVQPRVSIRADDVTKYFKGPERFVVYLSDSDDNPVADASVNITINGNTYTRITDENGMASMALNLNSGTYPVLTQCNDTRVNSKVTIKSTISGENVTKMFRNGTQYYAAFVDTSGKTLAENTAVEFNINGVFYTRYTNENGVARMNINLNPGEYIITAKNPENGEMYTNIITVLPTIVENYDLTKYYKNASQYTLRLLDDQSNPVKAGVDVKLNINGVFYTRTSNDDGYVKMNINLEPGEYTITAEYNGLMASNKIKVLSVIETHDLVMKYKDGSKFEAKILDGQGKAYPAQKVTFNINGVFYERFTGDDGIARLNINLMAGEYIITTSYNGMNAANKVTISS</sequence>
<dbReference type="InterPro" id="IPR011050">
    <property type="entry name" value="Pectin_lyase_fold/virulence"/>
</dbReference>
<organism evidence="8 9">
    <name type="scientific">Methanobrevibacter millerae</name>
    <dbReference type="NCBI Taxonomy" id="230361"/>
    <lineage>
        <taxon>Archaea</taxon>
        <taxon>Methanobacteriati</taxon>
        <taxon>Methanobacteriota</taxon>
        <taxon>Methanomada group</taxon>
        <taxon>Methanobacteria</taxon>
        <taxon>Methanobacteriales</taxon>
        <taxon>Methanobacteriaceae</taxon>
        <taxon>Methanobrevibacter</taxon>
    </lineage>
</organism>
<dbReference type="OrthoDB" id="78475at2157"/>
<keyword evidence="7" id="KW-0998">Cell outer membrane</keyword>
<dbReference type="SMART" id="SM00710">
    <property type="entry name" value="PbH1"/>
    <property type="match status" value="10"/>
</dbReference>
<evidence type="ECO:0000256" key="7">
    <source>
        <dbReference type="ARBA" id="ARBA00023237"/>
    </source>
</evidence>
<evidence type="ECO:0000256" key="1">
    <source>
        <dbReference type="ARBA" id="ARBA00004196"/>
    </source>
</evidence>
<evidence type="ECO:0000256" key="5">
    <source>
        <dbReference type="ARBA" id="ARBA00022729"/>
    </source>
</evidence>
<dbReference type="Gene3D" id="2.60.40.10">
    <property type="entry name" value="Immunoglobulins"/>
    <property type="match status" value="2"/>
</dbReference>
<dbReference type="InterPro" id="IPR006626">
    <property type="entry name" value="PbH1"/>
</dbReference>
<evidence type="ECO:0000313" key="9">
    <source>
        <dbReference type="Proteomes" id="UP000323439"/>
    </source>
</evidence>
<protein>
    <submittedName>
        <fullName evidence="8">Polymorphic outer membrane protein repeat-containing protein</fullName>
    </submittedName>
</protein>
<dbReference type="GO" id="GO:0005576">
    <property type="term" value="C:extracellular region"/>
    <property type="evidence" value="ECO:0007669"/>
    <property type="project" value="UniProtKB-SubCell"/>
</dbReference>
<dbReference type="NCBIfam" id="TIGR01376">
    <property type="entry name" value="POMP_repeat"/>
    <property type="match status" value="1"/>
</dbReference>
<evidence type="ECO:0000256" key="6">
    <source>
        <dbReference type="ARBA" id="ARBA00023136"/>
    </source>
</evidence>
<keyword evidence="4" id="KW-0964">Secreted</keyword>
<dbReference type="PANTHER" id="PTHR11319:SF35">
    <property type="entry name" value="OUTER MEMBRANE PROTEIN PMPC-RELATED"/>
    <property type="match status" value="1"/>
</dbReference>
<evidence type="ECO:0000256" key="2">
    <source>
        <dbReference type="ARBA" id="ARBA00004442"/>
    </source>
</evidence>
<keyword evidence="9" id="KW-1185">Reference proteome</keyword>
<accession>A0A1G5VBF1</accession>
<comment type="subcellular location">
    <subcellularLocation>
        <location evidence="1">Cell envelope</location>
    </subcellularLocation>
    <subcellularLocation>
        <location evidence="2">Cell outer membrane</location>
    </subcellularLocation>
    <subcellularLocation>
        <location evidence="3">Secreted</location>
    </subcellularLocation>
</comment>